<name>A0A090S189_9VIBR</name>
<comment type="caution">
    <text evidence="1">The sequence shown here is derived from an EMBL/GenBank/DDBJ whole genome shotgun (WGS) entry which is preliminary data.</text>
</comment>
<sequence length="40" mass="4418">MTFSGELIARDTVIHDTPASFETSLIDAIGFFIQYASPRV</sequence>
<reference evidence="1 2" key="2">
    <citation type="submission" date="2014-09" db="EMBL/GenBank/DDBJ databases">
        <authorList>
            <consortium name="NBRP consortium"/>
            <person name="Sawabe T."/>
            <person name="Meirelles P."/>
            <person name="Nakanishi M."/>
            <person name="Sayaka M."/>
            <person name="Hattori M."/>
            <person name="Ohkuma M."/>
        </authorList>
    </citation>
    <scope>NUCLEOTIDE SEQUENCE [LARGE SCALE GENOMIC DNA]</scope>
    <source>
        <strain evidence="2">JCM19235</strain>
    </source>
</reference>
<dbReference type="Proteomes" id="UP000029228">
    <property type="component" value="Unassembled WGS sequence"/>
</dbReference>
<organism evidence="1 2">
    <name type="scientific">Vibrio maritimus</name>
    <dbReference type="NCBI Taxonomy" id="990268"/>
    <lineage>
        <taxon>Bacteria</taxon>
        <taxon>Pseudomonadati</taxon>
        <taxon>Pseudomonadota</taxon>
        <taxon>Gammaproteobacteria</taxon>
        <taxon>Vibrionales</taxon>
        <taxon>Vibrionaceae</taxon>
        <taxon>Vibrio</taxon>
    </lineage>
</organism>
<proteinExistence type="predicted"/>
<gene>
    <name evidence="1" type="ORF">JCM19235_3540</name>
</gene>
<evidence type="ECO:0000313" key="1">
    <source>
        <dbReference type="EMBL" id="GAL20538.1"/>
    </source>
</evidence>
<protein>
    <submittedName>
        <fullName evidence="1">Uncharacterized protein</fullName>
    </submittedName>
</protein>
<dbReference type="EMBL" id="BBMR01000006">
    <property type="protein sequence ID" value="GAL20538.1"/>
    <property type="molecule type" value="Genomic_DNA"/>
</dbReference>
<accession>A0A090S189</accession>
<reference evidence="1 2" key="1">
    <citation type="submission" date="2014-09" db="EMBL/GenBank/DDBJ databases">
        <title>Vibrio maritimus JCM 19235. (C45) whole genome shotgun sequence.</title>
        <authorList>
            <person name="Sawabe T."/>
            <person name="Meirelles P."/>
            <person name="Nakanishi M."/>
            <person name="Sayaka M."/>
            <person name="Hattori M."/>
            <person name="Ohkuma M."/>
        </authorList>
    </citation>
    <scope>NUCLEOTIDE SEQUENCE [LARGE SCALE GENOMIC DNA]</scope>
    <source>
        <strain evidence="2">JCM19235</strain>
    </source>
</reference>
<keyword evidence="2" id="KW-1185">Reference proteome</keyword>
<evidence type="ECO:0000313" key="2">
    <source>
        <dbReference type="Proteomes" id="UP000029228"/>
    </source>
</evidence>
<dbReference type="AlphaFoldDB" id="A0A090S189"/>